<feature type="transmembrane region" description="Helical" evidence="7">
    <location>
        <begin position="252"/>
        <end position="277"/>
    </location>
</feature>
<evidence type="ECO:0000259" key="8">
    <source>
        <dbReference type="PROSITE" id="PS50928"/>
    </source>
</evidence>
<evidence type="ECO:0000256" key="2">
    <source>
        <dbReference type="ARBA" id="ARBA00022448"/>
    </source>
</evidence>
<feature type="domain" description="ABC transmembrane type-1" evidence="8">
    <location>
        <begin position="85"/>
        <end position="274"/>
    </location>
</feature>
<dbReference type="EMBL" id="PDJQ01000001">
    <property type="protein sequence ID" value="PFG75029.1"/>
    <property type="molecule type" value="Genomic_DNA"/>
</dbReference>
<dbReference type="CDD" id="cd06261">
    <property type="entry name" value="TM_PBP2"/>
    <property type="match status" value="1"/>
</dbReference>
<feature type="transmembrane region" description="Helical" evidence="7">
    <location>
        <begin position="25"/>
        <end position="46"/>
    </location>
</feature>
<gene>
    <name evidence="9" type="ORF">A9A59_2289</name>
</gene>
<feature type="transmembrane region" description="Helical" evidence="7">
    <location>
        <begin position="129"/>
        <end position="155"/>
    </location>
</feature>
<dbReference type="InterPro" id="IPR035906">
    <property type="entry name" value="MetI-like_sf"/>
</dbReference>
<proteinExistence type="inferred from homology"/>
<name>A0A2A9HJJ4_TEPT2</name>
<evidence type="ECO:0000313" key="9">
    <source>
        <dbReference type="EMBL" id="PFG75029.1"/>
    </source>
</evidence>
<keyword evidence="6 7" id="KW-0472">Membrane</keyword>
<dbReference type="PROSITE" id="PS50928">
    <property type="entry name" value="ABC_TM1"/>
    <property type="match status" value="1"/>
</dbReference>
<feature type="transmembrane region" description="Helical" evidence="7">
    <location>
        <begin position="206"/>
        <end position="232"/>
    </location>
</feature>
<comment type="subcellular location">
    <subcellularLocation>
        <location evidence="1 7">Cell membrane</location>
        <topology evidence="1 7">Multi-pass membrane protein</topology>
    </subcellularLocation>
</comment>
<reference evidence="9 10" key="1">
    <citation type="submission" date="2017-09" db="EMBL/GenBank/DDBJ databases">
        <title>Sequencing the genomes of two abundant thermophiles in Great Basin hot springs: Thermocrinis jamiesonii and novel Chloroflexi Thermoflexus hugenholtzii.</title>
        <authorList>
            <person name="Hedlund B."/>
        </authorList>
    </citation>
    <scope>NUCLEOTIDE SEQUENCE [LARGE SCALE GENOMIC DNA]</scope>
    <source>
        <strain evidence="9 10">G233</strain>
    </source>
</reference>
<dbReference type="Pfam" id="PF00528">
    <property type="entry name" value="BPD_transp_1"/>
    <property type="match status" value="1"/>
</dbReference>
<evidence type="ECO:0000256" key="4">
    <source>
        <dbReference type="ARBA" id="ARBA00022692"/>
    </source>
</evidence>
<dbReference type="PANTHER" id="PTHR43386:SF1">
    <property type="entry name" value="D,D-DIPEPTIDE TRANSPORT SYSTEM PERMEASE PROTEIN DDPC-RELATED"/>
    <property type="match status" value="1"/>
</dbReference>
<dbReference type="GO" id="GO:0071916">
    <property type="term" value="F:dipeptide transmembrane transporter activity"/>
    <property type="evidence" value="ECO:0007669"/>
    <property type="project" value="TreeGrafter"/>
</dbReference>
<keyword evidence="5 7" id="KW-1133">Transmembrane helix</keyword>
<evidence type="ECO:0000256" key="3">
    <source>
        <dbReference type="ARBA" id="ARBA00022475"/>
    </source>
</evidence>
<keyword evidence="4 7" id="KW-0812">Transmembrane</keyword>
<evidence type="ECO:0000256" key="1">
    <source>
        <dbReference type="ARBA" id="ARBA00004651"/>
    </source>
</evidence>
<evidence type="ECO:0000256" key="7">
    <source>
        <dbReference type="RuleBase" id="RU363032"/>
    </source>
</evidence>
<dbReference type="PANTHER" id="PTHR43386">
    <property type="entry name" value="OLIGOPEPTIDE TRANSPORT SYSTEM PERMEASE PROTEIN APPC"/>
    <property type="match status" value="1"/>
</dbReference>
<dbReference type="SUPFAM" id="SSF161098">
    <property type="entry name" value="MetI-like"/>
    <property type="match status" value="1"/>
</dbReference>
<accession>A0A2A9HJJ4</accession>
<dbReference type="InterPro" id="IPR000515">
    <property type="entry name" value="MetI-like"/>
</dbReference>
<dbReference type="AlphaFoldDB" id="A0A2A9HJJ4"/>
<dbReference type="GO" id="GO:0005886">
    <property type="term" value="C:plasma membrane"/>
    <property type="evidence" value="ECO:0007669"/>
    <property type="project" value="UniProtKB-SubCell"/>
</dbReference>
<evidence type="ECO:0000256" key="6">
    <source>
        <dbReference type="ARBA" id="ARBA00023136"/>
    </source>
</evidence>
<comment type="similarity">
    <text evidence="7">Belongs to the binding-protein-dependent transport system permease family.</text>
</comment>
<dbReference type="Gene3D" id="1.10.3720.10">
    <property type="entry name" value="MetI-like"/>
    <property type="match status" value="1"/>
</dbReference>
<comment type="caution">
    <text evidence="9">The sequence shown here is derived from an EMBL/GenBank/DDBJ whole genome shotgun (WGS) entry which is preliminary data.</text>
</comment>
<evidence type="ECO:0000313" key="10">
    <source>
        <dbReference type="Proteomes" id="UP000223071"/>
    </source>
</evidence>
<dbReference type="Proteomes" id="UP000223071">
    <property type="component" value="Unassembled WGS sequence"/>
</dbReference>
<keyword evidence="10" id="KW-1185">Reference proteome</keyword>
<dbReference type="InterPro" id="IPR050366">
    <property type="entry name" value="BP-dependent_transpt_permease"/>
</dbReference>
<evidence type="ECO:0000256" key="5">
    <source>
        <dbReference type="ARBA" id="ARBA00022989"/>
    </source>
</evidence>
<feature type="transmembrane region" description="Helical" evidence="7">
    <location>
        <begin position="89"/>
        <end position="117"/>
    </location>
</feature>
<keyword evidence="3" id="KW-1003">Cell membrane</keyword>
<protein>
    <submittedName>
        <fullName evidence="9">Peptide/nickel transport system permease protein</fullName>
    </submittedName>
</protein>
<sequence>MISSAAGGHRPAALRLFRRRWPHPVYWWAAILALILLCAALGPELWTTDPNRTNLLNRFAGPSFEHPLGTDGFGRDLLARLLHGARLSLVSAAIVIVCSTFLGLVVGSLAAVIGGIVDTLAARLVDGLLALPALVVALGLIGVFGTGWTTLVFALTATGWPWYARIYRSLVIAERQKPYVTAARAIGAGTLRIAVRHLGPNIAGPVAVVAATDLGATILGLAAFSFLGLGVAPPTPEWGAMVAEGRQHFQSHPWVIVAPGLAITVTVIVVNLFSDALRDAADPFRRR</sequence>
<organism evidence="9 10">
    <name type="scientific">Tepidiforma thermophila (strain KCTC 52669 / CGMCC 1.13589 / G233)</name>
    <dbReference type="NCBI Taxonomy" id="2761530"/>
    <lineage>
        <taxon>Bacteria</taxon>
        <taxon>Bacillati</taxon>
        <taxon>Chloroflexota</taxon>
        <taxon>Tepidiformia</taxon>
        <taxon>Tepidiformales</taxon>
        <taxon>Tepidiformaceae</taxon>
        <taxon>Tepidiforma</taxon>
    </lineage>
</organism>
<keyword evidence="2 7" id="KW-0813">Transport</keyword>